<feature type="domain" description="C2H2-type" evidence="6">
    <location>
        <begin position="287"/>
        <end position="317"/>
    </location>
</feature>
<feature type="domain" description="G-patch" evidence="7">
    <location>
        <begin position="407"/>
        <end position="453"/>
    </location>
</feature>
<comment type="subcellular location">
    <subcellularLocation>
        <location evidence="1">Nucleus</location>
    </subcellularLocation>
</comment>
<keyword evidence="4" id="KW-0863">Zinc-finger</keyword>
<evidence type="ECO:0000256" key="3">
    <source>
        <dbReference type="ARBA" id="ARBA00023242"/>
    </source>
</evidence>
<dbReference type="PROSITE" id="PS50157">
    <property type="entry name" value="ZINC_FINGER_C2H2_2"/>
    <property type="match status" value="1"/>
</dbReference>
<name>A0ABP0CZU9_9PEZI</name>
<dbReference type="InterPro" id="IPR000467">
    <property type="entry name" value="G_patch_dom"/>
</dbReference>
<feature type="compositionally biased region" description="Polar residues" evidence="5">
    <location>
        <begin position="1"/>
        <end position="18"/>
    </location>
</feature>
<evidence type="ECO:0000256" key="4">
    <source>
        <dbReference type="PROSITE-ProRule" id="PRU00042"/>
    </source>
</evidence>
<evidence type="ECO:0000313" key="9">
    <source>
        <dbReference type="Proteomes" id="UP001642482"/>
    </source>
</evidence>
<reference evidence="8 9" key="1">
    <citation type="submission" date="2024-01" db="EMBL/GenBank/DDBJ databases">
        <authorList>
            <person name="Allen C."/>
            <person name="Tagirdzhanova G."/>
        </authorList>
    </citation>
    <scope>NUCLEOTIDE SEQUENCE [LARGE SCALE GENOMIC DNA]</scope>
</reference>
<keyword evidence="4" id="KW-0862">Zinc</keyword>
<feature type="compositionally biased region" description="Gly residues" evidence="5">
    <location>
        <begin position="58"/>
        <end position="70"/>
    </location>
</feature>
<dbReference type="Pfam" id="PF01585">
    <property type="entry name" value="G-patch"/>
    <property type="match status" value="1"/>
</dbReference>
<dbReference type="EMBL" id="CAWUHD010000188">
    <property type="protein sequence ID" value="CAK7237682.1"/>
    <property type="molecule type" value="Genomic_DNA"/>
</dbReference>
<feature type="region of interest" description="Disordered" evidence="5">
    <location>
        <begin position="332"/>
        <end position="408"/>
    </location>
</feature>
<feature type="compositionally biased region" description="Basic and acidic residues" evidence="5">
    <location>
        <begin position="333"/>
        <end position="343"/>
    </location>
</feature>
<dbReference type="Proteomes" id="UP001642482">
    <property type="component" value="Unassembled WGS sequence"/>
</dbReference>
<evidence type="ECO:0000259" key="7">
    <source>
        <dbReference type="PROSITE" id="PS50174"/>
    </source>
</evidence>
<evidence type="ECO:0000259" key="6">
    <source>
        <dbReference type="PROSITE" id="PS50157"/>
    </source>
</evidence>
<keyword evidence="3" id="KW-0539">Nucleus</keyword>
<dbReference type="PANTHER" id="PTHR13948">
    <property type="entry name" value="RNA-BINDING PROTEIN"/>
    <property type="match status" value="1"/>
</dbReference>
<sequence length="508" mass="54321">MAPNPTSSAVGSPGSRNDASAAMAAAKKEKRAAVAAAAMAPRMQSQVQKWAKMTAELGGSGSGGDDGTAGGDSDEDDDATQDASRPRKKARMGATTTDRTRTKKAKRREQDNLPYAKQLRAPHRRDRYVSFGIGTGLSKKPTGQKATATTATSSFPPTCLLCLVRFESRQQLRDHESLSSWHKRQLRDPEARKIAFRRYSKIADDEAAVDAAAAGSKPGKTEDDTEMTDQKDQNTTRTAHRPPIHIKRLPRRRGDLAPSYISYAIPVRAIKPEDNAEVEDADAAPYHACLLCKRRFRSRAMLRLHERESALHRARTRDPASVSAAVIAVNKASTDKAETKEGGESETAPPSVRPLLRMRPAAPSTTGTTSAQYRDRARERRLAFGGGNKGSPKTSGKKDAASTPAAAPSKGAALLSKMGWTAGQGLGVQGGGVKEAIAPTVYRSGVGLGAQGGKLGDAADVAARRTESSYADFVQQTRDTARQRLMALDLEEAEAAEAAVAEAEVKEY</sequence>
<dbReference type="PROSITE" id="PS50174">
    <property type="entry name" value="G_PATCH"/>
    <property type="match status" value="1"/>
</dbReference>
<dbReference type="PANTHER" id="PTHR13948:SF3">
    <property type="entry name" value="FI21118P1"/>
    <property type="match status" value="1"/>
</dbReference>
<evidence type="ECO:0000313" key="8">
    <source>
        <dbReference type="EMBL" id="CAK7237682.1"/>
    </source>
</evidence>
<keyword evidence="9" id="KW-1185">Reference proteome</keyword>
<accession>A0ABP0CZU9</accession>
<evidence type="ECO:0000256" key="1">
    <source>
        <dbReference type="ARBA" id="ARBA00004123"/>
    </source>
</evidence>
<protein>
    <recommendedName>
        <fullName evidence="10">G-patch domain-containing protein</fullName>
    </recommendedName>
</protein>
<feature type="compositionally biased region" description="Low complexity" evidence="5">
    <location>
        <begin position="360"/>
        <end position="371"/>
    </location>
</feature>
<evidence type="ECO:0000256" key="2">
    <source>
        <dbReference type="ARBA" id="ARBA00022884"/>
    </source>
</evidence>
<evidence type="ECO:0008006" key="10">
    <source>
        <dbReference type="Google" id="ProtNLM"/>
    </source>
</evidence>
<feature type="compositionally biased region" description="Basic and acidic residues" evidence="5">
    <location>
        <begin position="373"/>
        <end position="382"/>
    </location>
</feature>
<keyword evidence="2" id="KW-0694">RNA-binding</keyword>
<dbReference type="InterPro" id="IPR013087">
    <property type="entry name" value="Znf_C2H2_type"/>
</dbReference>
<evidence type="ECO:0000256" key="5">
    <source>
        <dbReference type="SAM" id="MobiDB-lite"/>
    </source>
</evidence>
<proteinExistence type="predicted"/>
<comment type="caution">
    <text evidence="8">The sequence shown here is derived from an EMBL/GenBank/DDBJ whole genome shotgun (WGS) entry which is preliminary data.</text>
</comment>
<dbReference type="SMART" id="SM00443">
    <property type="entry name" value="G_patch"/>
    <property type="match status" value="1"/>
</dbReference>
<feature type="region of interest" description="Disordered" evidence="5">
    <location>
        <begin position="207"/>
        <end position="240"/>
    </location>
</feature>
<gene>
    <name evidence="8" type="ORF">SEUCBS140593_010070</name>
</gene>
<feature type="region of interest" description="Disordered" evidence="5">
    <location>
        <begin position="1"/>
        <end position="121"/>
    </location>
</feature>
<organism evidence="8 9">
    <name type="scientific">Sporothrix eucalyptigena</name>
    <dbReference type="NCBI Taxonomy" id="1812306"/>
    <lineage>
        <taxon>Eukaryota</taxon>
        <taxon>Fungi</taxon>
        <taxon>Dikarya</taxon>
        <taxon>Ascomycota</taxon>
        <taxon>Pezizomycotina</taxon>
        <taxon>Sordariomycetes</taxon>
        <taxon>Sordariomycetidae</taxon>
        <taxon>Ophiostomatales</taxon>
        <taxon>Ophiostomataceae</taxon>
        <taxon>Sporothrix</taxon>
    </lineage>
</organism>
<keyword evidence="4" id="KW-0479">Metal-binding</keyword>